<protein>
    <submittedName>
        <fullName evidence="2">Uncharacterized protein</fullName>
    </submittedName>
</protein>
<keyword evidence="1" id="KW-0732">Signal</keyword>
<feature type="chain" id="PRO_5008583892" evidence="1">
    <location>
        <begin position="22"/>
        <end position="202"/>
    </location>
</feature>
<name>A0A1B6GWQ8_9HEMI</name>
<accession>A0A1B6GWQ8</accession>
<gene>
    <name evidence="2" type="ORF">g.18409</name>
</gene>
<dbReference type="AlphaFoldDB" id="A0A1B6GWQ8"/>
<evidence type="ECO:0000256" key="1">
    <source>
        <dbReference type="SAM" id="SignalP"/>
    </source>
</evidence>
<dbReference type="EMBL" id="GECZ01002930">
    <property type="protein sequence ID" value="JAS66839.1"/>
    <property type="molecule type" value="Transcribed_RNA"/>
</dbReference>
<evidence type="ECO:0000313" key="2">
    <source>
        <dbReference type="EMBL" id="JAS66839.1"/>
    </source>
</evidence>
<feature type="signal peptide" evidence="1">
    <location>
        <begin position="1"/>
        <end position="21"/>
    </location>
</feature>
<organism evidence="2">
    <name type="scientific">Cuerna arida</name>
    <dbReference type="NCBI Taxonomy" id="1464854"/>
    <lineage>
        <taxon>Eukaryota</taxon>
        <taxon>Metazoa</taxon>
        <taxon>Ecdysozoa</taxon>
        <taxon>Arthropoda</taxon>
        <taxon>Hexapoda</taxon>
        <taxon>Insecta</taxon>
        <taxon>Pterygota</taxon>
        <taxon>Neoptera</taxon>
        <taxon>Paraneoptera</taxon>
        <taxon>Hemiptera</taxon>
        <taxon>Auchenorrhyncha</taxon>
        <taxon>Membracoidea</taxon>
        <taxon>Cicadellidae</taxon>
        <taxon>Cicadellinae</taxon>
        <taxon>Proconiini</taxon>
        <taxon>Cuerna</taxon>
    </lineage>
</organism>
<sequence length="202" mass="21971">MNLKLCVVVTLSVLVCSEVSALMCNEGIINNVLKLATCPTNVLQKLHAMSPVTIATLDDSGTHRIFKCATATFYAPVGNKSNATFTAYYRDESKAPYHNFYYQEEIGCGHLHQNHHNEHFNAYFLLIDKIACFYRCPIYPTEGIGSAGAIVPMNNQNDLLVTAQLLTCKVALAAAGFLDALIDVDRCPASTAPRVSVLGLGL</sequence>
<proteinExistence type="predicted"/>
<reference evidence="2" key="1">
    <citation type="submission" date="2015-11" db="EMBL/GenBank/DDBJ databases">
        <title>De novo transcriptome assembly of four potential Pierce s Disease insect vectors from Arizona vineyards.</title>
        <authorList>
            <person name="Tassone E.E."/>
        </authorList>
    </citation>
    <scope>NUCLEOTIDE SEQUENCE</scope>
</reference>